<dbReference type="Proteomes" id="UP000652761">
    <property type="component" value="Unassembled WGS sequence"/>
</dbReference>
<dbReference type="EMBL" id="NMUH01000758">
    <property type="protein sequence ID" value="MQL84378.1"/>
    <property type="molecule type" value="Genomic_DNA"/>
</dbReference>
<name>A0A843ULK7_COLES</name>
<evidence type="ECO:0000313" key="3">
    <source>
        <dbReference type="Proteomes" id="UP000652761"/>
    </source>
</evidence>
<feature type="compositionally biased region" description="Polar residues" evidence="1">
    <location>
        <begin position="40"/>
        <end position="60"/>
    </location>
</feature>
<feature type="non-terminal residue" evidence="2">
    <location>
        <position position="110"/>
    </location>
</feature>
<keyword evidence="3" id="KW-1185">Reference proteome</keyword>
<comment type="caution">
    <text evidence="2">The sequence shown here is derived from an EMBL/GenBank/DDBJ whole genome shotgun (WGS) entry which is preliminary data.</text>
</comment>
<evidence type="ECO:0000256" key="1">
    <source>
        <dbReference type="SAM" id="MobiDB-lite"/>
    </source>
</evidence>
<organism evidence="2 3">
    <name type="scientific">Colocasia esculenta</name>
    <name type="common">Wild taro</name>
    <name type="synonym">Arum esculentum</name>
    <dbReference type="NCBI Taxonomy" id="4460"/>
    <lineage>
        <taxon>Eukaryota</taxon>
        <taxon>Viridiplantae</taxon>
        <taxon>Streptophyta</taxon>
        <taxon>Embryophyta</taxon>
        <taxon>Tracheophyta</taxon>
        <taxon>Spermatophyta</taxon>
        <taxon>Magnoliopsida</taxon>
        <taxon>Liliopsida</taxon>
        <taxon>Araceae</taxon>
        <taxon>Aroideae</taxon>
        <taxon>Colocasieae</taxon>
        <taxon>Colocasia</taxon>
    </lineage>
</organism>
<feature type="compositionally biased region" description="Polar residues" evidence="1">
    <location>
        <begin position="83"/>
        <end position="94"/>
    </location>
</feature>
<sequence length="110" mass="12259">MILLSSGREQRNATTTNRGSFGENLCQKEPRAVLGEPHQNIAQPNGTLQTTGATQWWPKTNTEHSWEEPPPEATKGDPRKNLHQNAQPNDQTTRTIREDTAASRTVEATQ</sequence>
<dbReference type="AlphaFoldDB" id="A0A843ULK7"/>
<accession>A0A843ULK7</accession>
<gene>
    <name evidence="2" type="ORF">Taro_016890</name>
</gene>
<feature type="region of interest" description="Disordered" evidence="1">
    <location>
        <begin position="1"/>
        <end position="110"/>
    </location>
</feature>
<protein>
    <submittedName>
        <fullName evidence="2">Uncharacterized protein</fullName>
    </submittedName>
</protein>
<reference evidence="2" key="1">
    <citation type="submission" date="2017-07" db="EMBL/GenBank/DDBJ databases">
        <title>Taro Niue Genome Assembly and Annotation.</title>
        <authorList>
            <person name="Atibalentja N."/>
            <person name="Keating K."/>
            <person name="Fields C.J."/>
        </authorList>
    </citation>
    <scope>NUCLEOTIDE SEQUENCE</scope>
    <source>
        <strain evidence="2">Niue_2</strain>
        <tissue evidence="2">Leaf</tissue>
    </source>
</reference>
<evidence type="ECO:0000313" key="2">
    <source>
        <dbReference type="EMBL" id="MQL84378.1"/>
    </source>
</evidence>
<proteinExistence type="predicted"/>